<keyword evidence="1" id="KW-0732">Signal</keyword>
<reference evidence="2 3" key="1">
    <citation type="submission" date="2020-08" db="EMBL/GenBank/DDBJ databases">
        <title>The isolate Caproiciproducens sp. 7D4C2 produces n-caproate at mildly acidic conditions from hexoses: genome and rBOX comparison with related strains and chain-elongating bacteria.</title>
        <authorList>
            <person name="Esquivel-Elizondo S."/>
            <person name="Bagci C."/>
            <person name="Temovska M."/>
            <person name="Jeon B.S."/>
            <person name="Bessarab I."/>
            <person name="Williams R.B.H."/>
            <person name="Huson D.H."/>
            <person name="Angenent L.T."/>
        </authorList>
    </citation>
    <scope>NUCLEOTIDE SEQUENCE [LARGE SCALE GENOMIC DNA]</scope>
    <source>
        <strain evidence="2 3">7D4C2</strain>
    </source>
</reference>
<dbReference type="Proteomes" id="UP000515909">
    <property type="component" value="Chromosome"/>
</dbReference>
<dbReference type="KEGG" id="cfem:HCR03_17485"/>
<dbReference type="RefSeq" id="WP_187035639.1">
    <property type="nucleotide sequence ID" value="NZ_CP060286.1"/>
</dbReference>
<sequence>MFKKLLAMLLSVSMILGMGTTAFAADTSVVSEKEGKETITEDELIDQLNSIDFGKDVTFTALPQSTLSDQKMLKFDSVEDAEAYLKKFIAESSKLAMPSESSMQNSIIQQRDTNALANSGAGWYDGVVWWWGGGNTSLLSETNAEINFYYNGSGTMSNITVNDSYMTGIVGATWTHRRGSATALGGMDAKYSVTGTWFIGLDVFGIPVGTSFDETLNSPTITMNID</sequence>
<feature type="signal peptide" evidence="1">
    <location>
        <begin position="1"/>
        <end position="24"/>
    </location>
</feature>
<evidence type="ECO:0000256" key="1">
    <source>
        <dbReference type="SAM" id="SignalP"/>
    </source>
</evidence>
<protein>
    <submittedName>
        <fullName evidence="2">Uncharacterized protein</fullName>
    </submittedName>
</protein>
<name>A0A7G8T9X8_9FIRM</name>
<evidence type="ECO:0000313" key="3">
    <source>
        <dbReference type="Proteomes" id="UP000515909"/>
    </source>
</evidence>
<dbReference type="AlphaFoldDB" id="A0A7G8T9X8"/>
<organism evidence="2 3">
    <name type="scientific">Caproicibacter fermentans</name>
    <dbReference type="NCBI Taxonomy" id="2576756"/>
    <lineage>
        <taxon>Bacteria</taxon>
        <taxon>Bacillati</taxon>
        <taxon>Bacillota</taxon>
        <taxon>Clostridia</taxon>
        <taxon>Eubacteriales</taxon>
        <taxon>Acutalibacteraceae</taxon>
        <taxon>Caproicibacter</taxon>
    </lineage>
</organism>
<evidence type="ECO:0000313" key="2">
    <source>
        <dbReference type="EMBL" id="QNK40419.1"/>
    </source>
</evidence>
<feature type="chain" id="PRO_5029013118" evidence="1">
    <location>
        <begin position="25"/>
        <end position="226"/>
    </location>
</feature>
<gene>
    <name evidence="2" type="ORF">HCR03_17485</name>
</gene>
<accession>A0A7G8T9X8</accession>
<proteinExistence type="predicted"/>
<dbReference type="EMBL" id="CP060286">
    <property type="protein sequence ID" value="QNK40419.1"/>
    <property type="molecule type" value="Genomic_DNA"/>
</dbReference>